<dbReference type="AlphaFoldDB" id="A0A183F3J4"/>
<organism evidence="2 3">
    <name type="scientific">Heligmosomoides polygyrus</name>
    <name type="common">Parasitic roundworm</name>
    <dbReference type="NCBI Taxonomy" id="6339"/>
    <lineage>
        <taxon>Eukaryota</taxon>
        <taxon>Metazoa</taxon>
        <taxon>Ecdysozoa</taxon>
        <taxon>Nematoda</taxon>
        <taxon>Chromadorea</taxon>
        <taxon>Rhabditida</taxon>
        <taxon>Rhabditina</taxon>
        <taxon>Rhabditomorpha</taxon>
        <taxon>Strongyloidea</taxon>
        <taxon>Heligmosomidae</taxon>
        <taxon>Heligmosomoides</taxon>
    </lineage>
</organism>
<evidence type="ECO:0000313" key="3">
    <source>
        <dbReference type="WBParaSite" id="HPBE_0000073601-mRNA-1"/>
    </source>
</evidence>
<keyword evidence="2" id="KW-1185">Reference proteome</keyword>
<protein>
    <submittedName>
        <fullName evidence="3">Rx_N domain-containing protein</fullName>
    </submittedName>
</protein>
<reference evidence="3" key="2">
    <citation type="submission" date="2019-09" db="UniProtKB">
        <authorList>
            <consortium name="WormBaseParasite"/>
        </authorList>
    </citation>
    <scope>IDENTIFICATION</scope>
</reference>
<evidence type="ECO:0000313" key="1">
    <source>
        <dbReference type="EMBL" id="VDO19119.1"/>
    </source>
</evidence>
<dbReference type="WBParaSite" id="HPBE_0000073601-mRNA-1">
    <property type="protein sequence ID" value="HPBE_0000073601-mRNA-1"/>
    <property type="gene ID" value="HPBE_0000073601"/>
</dbReference>
<accession>A0A3P7TGB0</accession>
<dbReference type="EMBL" id="UZAH01000605">
    <property type="protein sequence ID" value="VDO19119.1"/>
    <property type="molecule type" value="Genomic_DNA"/>
</dbReference>
<sequence>MRVTLVGLADAVKALAQRLKQVLQTIDSLLNLENMPATVPENLDQWSRAAAKKMTTVAPSVREYILLECGAISVELGHAICGSRKGCDEAGSHPTEERPRVQQRRVTLLLIQQRRHKASTFVMTKRSQMLVQIERLDFNQKGCARRSRRGRRPRRKAD</sequence>
<proteinExistence type="predicted"/>
<reference evidence="1 2" key="1">
    <citation type="submission" date="2018-11" db="EMBL/GenBank/DDBJ databases">
        <authorList>
            <consortium name="Pathogen Informatics"/>
        </authorList>
    </citation>
    <scope>NUCLEOTIDE SEQUENCE [LARGE SCALE GENOMIC DNA]</scope>
</reference>
<dbReference type="Proteomes" id="UP000050761">
    <property type="component" value="Unassembled WGS sequence"/>
</dbReference>
<gene>
    <name evidence="1" type="ORF">HPBE_LOCUS737</name>
</gene>
<accession>A0A183F3J4</accession>
<evidence type="ECO:0000313" key="2">
    <source>
        <dbReference type="Proteomes" id="UP000050761"/>
    </source>
</evidence>
<name>A0A183F3J4_HELPZ</name>